<dbReference type="NCBIfam" id="TIGR01847">
    <property type="entry name" value="bacteriocin_sig"/>
    <property type="match status" value="1"/>
</dbReference>
<proteinExistence type="predicted"/>
<dbReference type="AlphaFoldDB" id="R2S5N8"/>
<sequence length="63" mass="6502">MIMEKTKVLNVKEMKKVIGGNDVSCAVGIAVGAGAGGVIGAIGGLLTECVQWGYNETPQHGWN</sequence>
<protein>
    <submittedName>
        <fullName evidence="1">Bacteriocin-type signal sequence</fullName>
    </submittedName>
</protein>
<comment type="caution">
    <text evidence="1">The sequence shown here is derived from an EMBL/GenBank/DDBJ whole genome shotgun (WGS) entry which is preliminary data.</text>
</comment>
<reference evidence="1 2" key="1">
    <citation type="submission" date="2013-02" db="EMBL/GenBank/DDBJ databases">
        <title>The Genome Sequence of Enterococcus pallens BAA-351.</title>
        <authorList>
            <consortium name="The Broad Institute Genome Sequencing Platform"/>
            <consortium name="The Broad Institute Genome Sequencing Center for Infectious Disease"/>
            <person name="Earl A.M."/>
            <person name="Gilmore M.S."/>
            <person name="Lebreton F."/>
            <person name="Walker B."/>
            <person name="Young S.K."/>
            <person name="Zeng Q."/>
            <person name="Gargeya S."/>
            <person name="Fitzgerald M."/>
            <person name="Haas B."/>
            <person name="Abouelleil A."/>
            <person name="Alvarado L."/>
            <person name="Arachchi H.M."/>
            <person name="Berlin A.M."/>
            <person name="Chapman S.B."/>
            <person name="Dewar J."/>
            <person name="Goldberg J."/>
            <person name="Griggs A."/>
            <person name="Gujja S."/>
            <person name="Hansen M."/>
            <person name="Howarth C."/>
            <person name="Imamovic A."/>
            <person name="Larimer J."/>
            <person name="McCowan C."/>
            <person name="Murphy C."/>
            <person name="Neiman D."/>
            <person name="Pearson M."/>
            <person name="Priest M."/>
            <person name="Roberts A."/>
            <person name="Saif S."/>
            <person name="Shea T."/>
            <person name="Sisk P."/>
            <person name="Sykes S."/>
            <person name="Wortman J."/>
            <person name="Nusbaum C."/>
            <person name="Birren B."/>
        </authorList>
    </citation>
    <scope>NUCLEOTIDE SEQUENCE [LARGE SCALE GENOMIC DNA]</scope>
    <source>
        <strain evidence="1 2">ATCC BAA-351</strain>
    </source>
</reference>
<dbReference type="HOGENOM" id="CLU_2878921_0_0_9"/>
<keyword evidence="2" id="KW-1185">Reference proteome</keyword>
<dbReference type="InterPro" id="IPR010133">
    <property type="entry name" value="Bacteriocin_signal_seq"/>
</dbReference>
<dbReference type="RefSeq" id="WP_010758331.1">
    <property type="nucleotide sequence ID" value="NZ_ASWD01000004.1"/>
</dbReference>
<name>R2S5N8_9ENTE</name>
<evidence type="ECO:0000313" key="1">
    <source>
        <dbReference type="EMBL" id="EOH90815.1"/>
    </source>
</evidence>
<dbReference type="Pfam" id="PF08129">
    <property type="entry name" value="Antimicrobial17"/>
    <property type="match status" value="1"/>
</dbReference>
<evidence type="ECO:0000313" key="2">
    <source>
        <dbReference type="Proteomes" id="UP000013782"/>
    </source>
</evidence>
<organism evidence="1 2">
    <name type="scientific">Enterococcus pallens ATCC BAA-351</name>
    <dbReference type="NCBI Taxonomy" id="1158607"/>
    <lineage>
        <taxon>Bacteria</taxon>
        <taxon>Bacillati</taxon>
        <taxon>Bacillota</taxon>
        <taxon>Bacilli</taxon>
        <taxon>Lactobacillales</taxon>
        <taxon>Enterococcaceae</taxon>
        <taxon>Enterococcus</taxon>
    </lineage>
</organism>
<dbReference type="InterPro" id="IPR012950">
    <property type="entry name" value="Alpha_enterocin/lactococcin"/>
</dbReference>
<dbReference type="PATRIC" id="fig|1158607.3.peg.3341"/>
<dbReference type="Proteomes" id="UP000013782">
    <property type="component" value="Unassembled WGS sequence"/>
</dbReference>
<dbReference type="EMBL" id="AJAQ01000035">
    <property type="protein sequence ID" value="EOH90815.1"/>
    <property type="molecule type" value="Genomic_DNA"/>
</dbReference>
<gene>
    <name evidence="1" type="ORF">UAU_03354</name>
</gene>
<accession>R2S5N8</accession>